<reference evidence="1 2" key="1">
    <citation type="journal article" date="2014" name="Gene">
        <title>A comparative genomic analysis of the alkalitolerant soil bacterium Bacillus lehensis G1.</title>
        <authorList>
            <person name="Noor Y.M."/>
            <person name="Samsulrizal N.H."/>
            <person name="Jema'on N.A."/>
            <person name="Low K.O."/>
            <person name="Ramli A.N."/>
            <person name="Alias N.I."/>
            <person name="Damis S.I."/>
            <person name="Fuzi S.F."/>
            <person name="Isa M.N."/>
            <person name="Murad A.M."/>
            <person name="Raih M.F."/>
            <person name="Bakar F.D."/>
            <person name="Najimudin N."/>
            <person name="Mahadi N.M."/>
            <person name="Illias R.M."/>
        </authorList>
    </citation>
    <scope>NUCLEOTIDE SEQUENCE [LARGE SCALE GENOMIC DNA]</scope>
    <source>
        <strain evidence="1 2">G1</strain>
    </source>
</reference>
<protein>
    <submittedName>
        <fullName evidence="1">Uncharacterized protein</fullName>
    </submittedName>
</protein>
<proteinExistence type="predicted"/>
<accession>A0A060M4U8</accession>
<sequence length="242" mass="27342">MTEERMNTLDKKIIQLNQKILHYRSEVVKQDRLLTDQRKRIHDQDTVIEELTLRLEELANDPAVSEVDSASKVEITPSLEEKDIQVDSFFTYAIMAPYETSEEEPFVIKGHMIIENRGASALTNPVICLSFNKPELANLSGRIERSKNNLQHYSVSREGVTDTWKFVEEQADRHAKQTGQFWLSPPIDTIPARSSITFSDFEVVIPAVKKNTSLSLQITGFVYGADLTEGKASLNTIALTVS</sequence>
<organism evidence="1 2">
    <name type="scientific">Shouchella lehensis G1</name>
    <dbReference type="NCBI Taxonomy" id="1246626"/>
    <lineage>
        <taxon>Bacteria</taxon>
        <taxon>Bacillati</taxon>
        <taxon>Bacillota</taxon>
        <taxon>Bacilli</taxon>
        <taxon>Bacillales</taxon>
        <taxon>Bacillaceae</taxon>
        <taxon>Shouchella</taxon>
    </lineage>
</organism>
<dbReference type="PATRIC" id="fig|1246626.3.peg.2497"/>
<evidence type="ECO:0000313" key="1">
    <source>
        <dbReference type="EMBL" id="AIC95074.1"/>
    </source>
</evidence>
<dbReference type="STRING" id="1246626.BleG1_2507"/>
<dbReference type="Proteomes" id="UP000027142">
    <property type="component" value="Chromosome"/>
</dbReference>
<dbReference type="KEGG" id="ble:BleG1_2507"/>
<dbReference type="eggNOG" id="ENOG5032QXU">
    <property type="taxonomic scope" value="Bacteria"/>
</dbReference>
<evidence type="ECO:0000313" key="2">
    <source>
        <dbReference type="Proteomes" id="UP000027142"/>
    </source>
</evidence>
<name>A0A060M4U8_9BACI</name>
<dbReference type="OrthoDB" id="2679997at2"/>
<dbReference type="RefSeq" id="WP_038481380.1">
    <property type="nucleotide sequence ID" value="NZ_CP003923.1"/>
</dbReference>
<dbReference type="HOGENOM" id="CLU_095642_0_0_9"/>
<keyword evidence="2" id="KW-1185">Reference proteome</keyword>
<dbReference type="EMBL" id="CP003923">
    <property type="protein sequence ID" value="AIC95074.1"/>
    <property type="molecule type" value="Genomic_DNA"/>
</dbReference>
<dbReference type="AlphaFoldDB" id="A0A060M4U8"/>
<gene>
    <name evidence="1" type="ORF">BleG1_2507</name>
</gene>